<name>A0A8S3SV43_MYTED</name>
<dbReference type="GO" id="GO:0008270">
    <property type="term" value="F:zinc ion binding"/>
    <property type="evidence" value="ECO:0007669"/>
    <property type="project" value="UniProtKB-KW"/>
</dbReference>
<evidence type="ECO:0000313" key="9">
    <source>
        <dbReference type="EMBL" id="CAG2225467.1"/>
    </source>
</evidence>
<dbReference type="CDD" id="cd16713">
    <property type="entry name" value="RING-HC_BIRC2_3_7"/>
    <property type="match status" value="1"/>
</dbReference>
<dbReference type="Pfam" id="PF13920">
    <property type="entry name" value="zf-C3HC4_3"/>
    <property type="match status" value="1"/>
</dbReference>
<dbReference type="Gene3D" id="1.10.1170.10">
    <property type="entry name" value="Inhibitor Of Apoptosis Protein (2mihbC-IAP-1), Chain A"/>
    <property type="match status" value="2"/>
</dbReference>
<dbReference type="OrthoDB" id="6149143at2759"/>
<dbReference type="PANTHER" id="PTHR10044">
    <property type="entry name" value="INHIBITOR OF APOPTOSIS"/>
    <property type="match status" value="1"/>
</dbReference>
<dbReference type="Proteomes" id="UP000683360">
    <property type="component" value="Unassembled WGS sequence"/>
</dbReference>
<dbReference type="EMBL" id="CAJPWZ010001850">
    <property type="protein sequence ID" value="CAG2225467.1"/>
    <property type="molecule type" value="Genomic_DNA"/>
</dbReference>
<dbReference type="GO" id="GO:0006915">
    <property type="term" value="P:apoptotic process"/>
    <property type="evidence" value="ECO:0007669"/>
    <property type="project" value="UniProtKB-KW"/>
</dbReference>
<evidence type="ECO:0000256" key="2">
    <source>
        <dbReference type="ARBA" id="ARBA00022703"/>
    </source>
</evidence>
<feature type="region of interest" description="Disordered" evidence="7">
    <location>
        <begin position="199"/>
        <end position="369"/>
    </location>
</feature>
<evidence type="ECO:0000256" key="7">
    <source>
        <dbReference type="SAM" id="MobiDB-lite"/>
    </source>
</evidence>
<gene>
    <name evidence="9" type="ORF">MEDL_38633</name>
</gene>
<dbReference type="FunFam" id="1.10.1170.10:FF:000003">
    <property type="entry name" value="E3 ubiquitin-protein ligase XIAP"/>
    <property type="match status" value="1"/>
</dbReference>
<evidence type="ECO:0000256" key="5">
    <source>
        <dbReference type="ARBA" id="ARBA00022833"/>
    </source>
</evidence>
<dbReference type="InterPro" id="IPR013083">
    <property type="entry name" value="Znf_RING/FYVE/PHD"/>
</dbReference>
<dbReference type="Pfam" id="PF00653">
    <property type="entry name" value="BIR"/>
    <property type="match status" value="2"/>
</dbReference>
<dbReference type="SUPFAM" id="SSF57924">
    <property type="entry name" value="Inhibitor of apoptosis (IAP) repeat"/>
    <property type="match status" value="2"/>
</dbReference>
<comment type="caution">
    <text evidence="9">The sequence shown here is derived from an EMBL/GenBank/DDBJ whole genome shotgun (WGS) entry which is preliminary data.</text>
</comment>
<reference evidence="9" key="1">
    <citation type="submission" date="2021-03" db="EMBL/GenBank/DDBJ databases">
        <authorList>
            <person name="Bekaert M."/>
        </authorList>
    </citation>
    <scope>NUCLEOTIDE SEQUENCE</scope>
</reference>
<dbReference type="InterPro" id="IPR001841">
    <property type="entry name" value="Znf_RING"/>
</dbReference>
<keyword evidence="4 6" id="KW-0863">Zinc-finger</keyword>
<dbReference type="InterPro" id="IPR050784">
    <property type="entry name" value="IAP"/>
</dbReference>
<sequence>MKQFFQYFDENFCYKTLSASRKKKLNQIFNYLPVRWDSEFVVCPIHGLKQYFEQMSVPVSARPAHAETMKFEWVRVRSFWSFPSNIRVSPIAMARVGFYYTGKCAECRCFCCGKVYREWRDGDDPYLIHQQISPNCFYLNGMESGNVPIHEEDRIKPRHLVEQTLYSANAPADNAQAGALPGLTNSELSQIPVPQIPVTQERPFGSSQGGDFTFRPPESTQSGPSSQQTVINPPLPGYFAQTQQTSQNTNQPTPASLPSVQQGSTPVQNLSATPQGSGPSSLQNQPAIQTSITVGEQSREESTQPSVGSGTIAGSQESASATVSIGPSIQPPATATTTSGNTGTTSSTSSQPPPATTTTSTTGTTGSSPRYPAYAVLTVRINTYNGWPNYLDQTPRVMATAGFFYAGYGDYTRCFFCGGGLRNWEAGDDPWVEHARWFPKCAFLRQNKGDNYVRMVQTRHQEAEASNQPIQLPRQLSVLDEGRPANIMSSIPVQTLREMGKDDTIINQAIDRWRSNRTQTGRSHDNAELQATEIYEVILQIEEEREQGASALPTSRQQLALTQPTNQVVPQTSVAIAEETTEQPTGAEGTTDDLSYLEGFEKVLEEYEEQKDKLTCTICMENPVAIAFLPCGHLVCCLDCAPAMRKCPICNEIVKGTIKTFFP</sequence>
<feature type="compositionally biased region" description="Polar residues" evidence="7">
    <location>
        <begin position="256"/>
        <end position="296"/>
    </location>
</feature>
<dbReference type="CDD" id="cd00022">
    <property type="entry name" value="BIR"/>
    <property type="match status" value="2"/>
</dbReference>
<keyword evidence="5" id="KW-0862">Zinc</keyword>
<dbReference type="PANTHER" id="PTHR10044:SF139">
    <property type="entry name" value="DEATH-ASSOCIATED INHIBITOR OF APOPTOSIS 2"/>
    <property type="match status" value="1"/>
</dbReference>
<evidence type="ECO:0000256" key="3">
    <source>
        <dbReference type="ARBA" id="ARBA00022723"/>
    </source>
</evidence>
<dbReference type="Gene3D" id="3.30.40.10">
    <property type="entry name" value="Zinc/RING finger domain, C3HC4 (zinc finger)"/>
    <property type="match status" value="1"/>
</dbReference>
<dbReference type="PROSITE" id="PS50143">
    <property type="entry name" value="BIR_REPEAT_2"/>
    <property type="match status" value="2"/>
</dbReference>
<keyword evidence="3" id="KW-0479">Metal-binding</keyword>
<evidence type="ECO:0000256" key="1">
    <source>
        <dbReference type="ARBA" id="ARBA00006672"/>
    </source>
</evidence>
<dbReference type="SMART" id="SM00184">
    <property type="entry name" value="RING"/>
    <property type="match status" value="1"/>
</dbReference>
<feature type="compositionally biased region" description="Polar residues" evidence="7">
    <location>
        <begin position="218"/>
        <end position="231"/>
    </location>
</feature>
<dbReference type="AlphaFoldDB" id="A0A8S3SV43"/>
<feature type="compositionally biased region" description="Low complexity" evidence="7">
    <location>
        <begin position="241"/>
        <end position="254"/>
    </location>
</feature>
<organism evidence="9 10">
    <name type="scientific">Mytilus edulis</name>
    <name type="common">Blue mussel</name>
    <dbReference type="NCBI Taxonomy" id="6550"/>
    <lineage>
        <taxon>Eukaryota</taxon>
        <taxon>Metazoa</taxon>
        <taxon>Spiralia</taxon>
        <taxon>Lophotrochozoa</taxon>
        <taxon>Mollusca</taxon>
        <taxon>Bivalvia</taxon>
        <taxon>Autobranchia</taxon>
        <taxon>Pteriomorphia</taxon>
        <taxon>Mytilida</taxon>
        <taxon>Mytiloidea</taxon>
        <taxon>Mytilidae</taxon>
        <taxon>Mytilinae</taxon>
        <taxon>Mytilus</taxon>
    </lineage>
</organism>
<dbReference type="GO" id="GO:0005737">
    <property type="term" value="C:cytoplasm"/>
    <property type="evidence" value="ECO:0007669"/>
    <property type="project" value="TreeGrafter"/>
</dbReference>
<feature type="compositionally biased region" description="Low complexity" evidence="7">
    <location>
        <begin position="331"/>
        <end position="369"/>
    </location>
</feature>
<evidence type="ECO:0000259" key="8">
    <source>
        <dbReference type="PROSITE" id="PS50089"/>
    </source>
</evidence>
<dbReference type="InterPro" id="IPR001370">
    <property type="entry name" value="BIR_rpt"/>
</dbReference>
<accession>A0A8S3SV43</accession>
<dbReference type="SMART" id="SM00238">
    <property type="entry name" value="BIR"/>
    <property type="match status" value="2"/>
</dbReference>
<proteinExistence type="inferred from homology"/>
<dbReference type="PROSITE" id="PS50089">
    <property type="entry name" value="ZF_RING_2"/>
    <property type="match status" value="1"/>
</dbReference>
<evidence type="ECO:0000313" key="10">
    <source>
        <dbReference type="Proteomes" id="UP000683360"/>
    </source>
</evidence>
<evidence type="ECO:0000256" key="6">
    <source>
        <dbReference type="PROSITE-ProRule" id="PRU00175"/>
    </source>
</evidence>
<keyword evidence="2" id="KW-0053">Apoptosis</keyword>
<dbReference type="GO" id="GO:0005634">
    <property type="term" value="C:nucleus"/>
    <property type="evidence" value="ECO:0007669"/>
    <property type="project" value="TreeGrafter"/>
</dbReference>
<feature type="compositionally biased region" description="Polar residues" evidence="7">
    <location>
        <begin position="303"/>
        <end position="327"/>
    </location>
</feature>
<comment type="similarity">
    <text evidence="1">Belongs to the IAP family.</text>
</comment>
<feature type="domain" description="RING-type" evidence="8">
    <location>
        <begin position="616"/>
        <end position="651"/>
    </location>
</feature>
<dbReference type="PROSITE" id="PS01282">
    <property type="entry name" value="BIR_REPEAT_1"/>
    <property type="match status" value="1"/>
</dbReference>
<dbReference type="FunFam" id="1.10.1170.10:FF:000002">
    <property type="entry name" value="Baculoviral IAP repeat containing 7"/>
    <property type="match status" value="1"/>
</dbReference>
<protein>
    <submittedName>
        <fullName evidence="9">BIRC7_8</fullName>
    </submittedName>
</protein>
<evidence type="ECO:0000256" key="4">
    <source>
        <dbReference type="ARBA" id="ARBA00022771"/>
    </source>
</evidence>
<keyword evidence="10" id="KW-1185">Reference proteome</keyword>